<dbReference type="PRINTS" id="PR00377">
    <property type="entry name" value="IMPHPHTASES"/>
</dbReference>
<dbReference type="Pfam" id="PF00459">
    <property type="entry name" value="Inositol_P"/>
    <property type="match status" value="1"/>
</dbReference>
<dbReference type="EnsemblMetazoa" id="XM_008190665.1">
    <property type="protein sequence ID" value="XP_008188887.1"/>
    <property type="gene ID" value="LOC103311106"/>
</dbReference>
<protein>
    <recommendedName>
        <fullName evidence="3">Inositol monophosphatase</fullName>
    </recommendedName>
</protein>
<proteinExistence type="inferred from homology"/>
<dbReference type="InterPro" id="IPR000760">
    <property type="entry name" value="Inositol_monophosphatase-like"/>
</dbReference>
<evidence type="ECO:0000313" key="2">
    <source>
        <dbReference type="EnsemblMetazoa" id="XP_008188887.1"/>
    </source>
</evidence>
<reference evidence="2" key="1">
    <citation type="submission" date="2022-06" db="UniProtKB">
        <authorList>
            <consortium name="EnsemblMetazoa"/>
        </authorList>
    </citation>
    <scope>IDENTIFICATION</scope>
</reference>
<dbReference type="AlphaFoldDB" id="A0A8R2BAQ9"/>
<sequence length="120" mass="12612">AHRAQHLNQGVLGISSSNSQPVEPLTAFIGGLLSQGGMFIRNGSGALMSAWAAAGRLIGYYEAHMNPWDGLPGIVLMREAGGITNDYLGHNGLQQGNPVLLANSVIYPQLKALLPAHISL</sequence>
<accession>A0A8R2BAQ9</accession>
<organism evidence="2">
    <name type="scientific">Acyrthosiphon pisum</name>
    <name type="common">Pea aphid</name>
    <dbReference type="NCBI Taxonomy" id="7029"/>
    <lineage>
        <taxon>Eukaryota</taxon>
        <taxon>Metazoa</taxon>
        <taxon>Ecdysozoa</taxon>
        <taxon>Arthropoda</taxon>
        <taxon>Hexapoda</taxon>
        <taxon>Insecta</taxon>
        <taxon>Pterygota</taxon>
        <taxon>Neoptera</taxon>
        <taxon>Paraneoptera</taxon>
        <taxon>Hemiptera</taxon>
        <taxon>Sternorrhyncha</taxon>
        <taxon>Aphidomorpha</taxon>
        <taxon>Aphidoidea</taxon>
        <taxon>Aphididae</taxon>
        <taxon>Macrosiphini</taxon>
        <taxon>Acyrthosiphon</taxon>
    </lineage>
</organism>
<name>A0A8R2BAQ9_ACYPI</name>
<dbReference type="SUPFAM" id="SSF56655">
    <property type="entry name" value="Carbohydrate phosphatase"/>
    <property type="match status" value="1"/>
</dbReference>
<comment type="similarity">
    <text evidence="1">Belongs to the inositol monophosphatase superfamily.</text>
</comment>
<dbReference type="Gene3D" id="3.40.190.80">
    <property type="match status" value="1"/>
</dbReference>
<evidence type="ECO:0000256" key="1">
    <source>
        <dbReference type="ARBA" id="ARBA00009759"/>
    </source>
</evidence>
<evidence type="ECO:0008006" key="3">
    <source>
        <dbReference type="Google" id="ProtNLM"/>
    </source>
</evidence>